<evidence type="ECO:0000313" key="3">
    <source>
        <dbReference type="Proteomes" id="UP001150569"/>
    </source>
</evidence>
<feature type="region of interest" description="Disordered" evidence="1">
    <location>
        <begin position="320"/>
        <end position="350"/>
    </location>
</feature>
<feature type="region of interest" description="Disordered" evidence="1">
    <location>
        <begin position="477"/>
        <end position="553"/>
    </location>
</feature>
<proteinExistence type="predicted"/>
<feature type="compositionally biased region" description="Low complexity" evidence="1">
    <location>
        <begin position="326"/>
        <end position="345"/>
    </location>
</feature>
<feature type="region of interest" description="Disordered" evidence="1">
    <location>
        <begin position="254"/>
        <end position="301"/>
    </location>
</feature>
<sequence>MPPTLSWTNILFRRDDGPSAFFRCALPSGGPGVAYFDEPFDIHVPNGTTAGGLHLFFTIQDSRRRDSGGLMPRRSQPLHLFYVELEQNHVTGAETRLTIDLGHYGPTPTLAETESPGSSDSEWVHIAEASSKPDLPPQREQAYVCEVAWTFPVGGGGSDPSSSLFKRCQVVDGDGGRVLFDVTYRLLFGDTLCPGESTTSPYLQRAVTGPPTDPIVPASFSSIPLVNRTPTDAMESVSNGTVKSRSWLRKTRSVVMGNLRHRRTEAASVDGSLGTPGETSSPTAPHTPTRQGIGIADPAQPTEIERRYYDWPLLAAPIKHRRRVSRSPSHASSSRSGSRKGLPSSADDWEEVSPQLQFVPGPADAAGNPTMQVVIPALAMDTGAGSGTPTSSAAKPDLINKLGHWLYNTSPVQYFKKADYRKRVKDRFATIEPILMRGSRYDLRDAQALPIRPPIERRRSRPVGLTILTALLGNRQNTPEAHATPPHLPSQPSPLTGHYGAVPRSATHPAGLTLSPMASPTVDPDRQFRRTDLMGEGGSGRRPRRLSRPTNDLSSRLMDVALADNIPVATTPPIASRRDSLSNVFLGEARSPDGPITSRSPPVLARIPVHVSQGWFFAPSAPLHPVDDTVLEPPLTTESAARHARRFTAQTDIIRRLGVALADRGLTVVRS</sequence>
<dbReference type="OrthoDB" id="2960936at2759"/>
<comment type="caution">
    <text evidence="2">The sequence shown here is derived from an EMBL/GenBank/DDBJ whole genome shotgun (WGS) entry which is preliminary data.</text>
</comment>
<gene>
    <name evidence="2" type="ORF">IWQ60_011243</name>
</gene>
<dbReference type="Proteomes" id="UP001150569">
    <property type="component" value="Unassembled WGS sequence"/>
</dbReference>
<protein>
    <submittedName>
        <fullName evidence="2">Uncharacterized protein</fullName>
    </submittedName>
</protein>
<evidence type="ECO:0000256" key="1">
    <source>
        <dbReference type="SAM" id="MobiDB-lite"/>
    </source>
</evidence>
<dbReference type="AlphaFoldDB" id="A0A9W8DLV8"/>
<organism evidence="2 3">
    <name type="scientific">Tieghemiomyces parasiticus</name>
    <dbReference type="NCBI Taxonomy" id="78921"/>
    <lineage>
        <taxon>Eukaryota</taxon>
        <taxon>Fungi</taxon>
        <taxon>Fungi incertae sedis</taxon>
        <taxon>Zoopagomycota</taxon>
        <taxon>Kickxellomycotina</taxon>
        <taxon>Dimargaritomycetes</taxon>
        <taxon>Dimargaritales</taxon>
        <taxon>Dimargaritaceae</taxon>
        <taxon>Tieghemiomyces</taxon>
    </lineage>
</organism>
<accession>A0A9W8DLV8</accession>
<feature type="compositionally biased region" description="Basic and acidic residues" evidence="1">
    <location>
        <begin position="523"/>
        <end position="533"/>
    </location>
</feature>
<reference evidence="2" key="1">
    <citation type="submission" date="2022-07" db="EMBL/GenBank/DDBJ databases">
        <title>Phylogenomic reconstructions and comparative analyses of Kickxellomycotina fungi.</title>
        <authorList>
            <person name="Reynolds N.K."/>
            <person name="Stajich J.E."/>
            <person name="Barry K."/>
            <person name="Grigoriev I.V."/>
            <person name="Crous P."/>
            <person name="Smith M.E."/>
        </authorList>
    </citation>
    <scope>NUCLEOTIDE SEQUENCE</scope>
    <source>
        <strain evidence="2">RSA 861</strain>
    </source>
</reference>
<feature type="non-terminal residue" evidence="2">
    <location>
        <position position="1"/>
    </location>
</feature>
<name>A0A9W8DLV8_9FUNG</name>
<feature type="compositionally biased region" description="Polar residues" evidence="1">
    <location>
        <begin position="277"/>
        <end position="290"/>
    </location>
</feature>
<keyword evidence="3" id="KW-1185">Reference proteome</keyword>
<dbReference type="EMBL" id="JANBPT010001226">
    <property type="protein sequence ID" value="KAJ1909304.1"/>
    <property type="molecule type" value="Genomic_DNA"/>
</dbReference>
<evidence type="ECO:0000313" key="2">
    <source>
        <dbReference type="EMBL" id="KAJ1909304.1"/>
    </source>
</evidence>